<dbReference type="AlphaFoldDB" id="A0A6A5XPQ8"/>
<dbReference type="GO" id="GO:0016020">
    <property type="term" value="C:membrane"/>
    <property type="evidence" value="ECO:0007669"/>
    <property type="project" value="UniProtKB-SubCell"/>
</dbReference>
<accession>A0A6A5XPQ8</accession>
<dbReference type="InterPro" id="IPR052337">
    <property type="entry name" value="SAT4-like"/>
</dbReference>
<protein>
    <recommendedName>
        <fullName evidence="8">Rhodopsin domain-containing protein</fullName>
    </recommendedName>
</protein>
<feature type="domain" description="Rhodopsin" evidence="8">
    <location>
        <begin position="52"/>
        <end position="288"/>
    </location>
</feature>
<evidence type="ECO:0000313" key="10">
    <source>
        <dbReference type="Proteomes" id="UP000799778"/>
    </source>
</evidence>
<keyword evidence="3 7" id="KW-1133">Transmembrane helix</keyword>
<evidence type="ECO:0000256" key="1">
    <source>
        <dbReference type="ARBA" id="ARBA00004141"/>
    </source>
</evidence>
<feature type="transmembrane region" description="Helical" evidence="7">
    <location>
        <begin position="147"/>
        <end position="171"/>
    </location>
</feature>
<keyword evidence="2 7" id="KW-0812">Transmembrane</keyword>
<evidence type="ECO:0000256" key="4">
    <source>
        <dbReference type="ARBA" id="ARBA00023136"/>
    </source>
</evidence>
<comment type="subcellular location">
    <subcellularLocation>
        <location evidence="1">Membrane</location>
        <topology evidence="1">Multi-pass membrane protein</topology>
    </subcellularLocation>
</comment>
<dbReference type="EMBL" id="ML978070">
    <property type="protein sequence ID" value="KAF2014710.1"/>
    <property type="molecule type" value="Genomic_DNA"/>
</dbReference>
<feature type="region of interest" description="Disordered" evidence="6">
    <location>
        <begin position="397"/>
        <end position="428"/>
    </location>
</feature>
<keyword evidence="10" id="KW-1185">Reference proteome</keyword>
<dbReference type="Pfam" id="PF20684">
    <property type="entry name" value="Fung_rhodopsin"/>
    <property type="match status" value="1"/>
</dbReference>
<name>A0A6A5XPQ8_9PLEO</name>
<sequence>MSPIQYESLLDQPALSPPPGIEPQFDNPPSLKHAGFGITVTLLVLITLLFSMRTFVKVRINHHLALEDYLLLVSWVAYSGGFTAIAFLIADKHVGTHQWNLTVRQYIDFLKTFQVGSILYNIVVLPLKVAIALQMIRFFVAPGIRDLTFWISHMLIWINVVFYITATFMLIFACKPGNPNPNGRCLDTGALLISTASLNTISDALMLVLPQRVIWDLRMPLKRKLGLASAFLVALLALGSSVVRVYFAIQIKNSPDVSYNVGLLGLWSLPEMAIGFLIACLPYFPKFLRYMGRKPFAAAILAKWRLIFPSSAATSHKSDEPGAPPVGARANGRASRVVVTDIEFDELVARSTGSEILDRPDLVYHGPARWAQRVRRYRQEHPDEEWPPIEEASATVAYSAKEASPPASLASASEGVTITNNSTRGTRD</sequence>
<evidence type="ECO:0000256" key="7">
    <source>
        <dbReference type="SAM" id="Phobius"/>
    </source>
</evidence>
<feature type="transmembrane region" description="Helical" evidence="7">
    <location>
        <begin position="191"/>
        <end position="209"/>
    </location>
</feature>
<dbReference type="PANTHER" id="PTHR33048">
    <property type="entry name" value="PTH11-LIKE INTEGRAL MEMBRANE PROTEIN (AFU_ORTHOLOGUE AFUA_5G11245)"/>
    <property type="match status" value="1"/>
</dbReference>
<gene>
    <name evidence="9" type="ORF">BU24DRAFT_463472</name>
</gene>
<dbReference type="OrthoDB" id="4682787at2759"/>
<evidence type="ECO:0000256" key="5">
    <source>
        <dbReference type="ARBA" id="ARBA00038359"/>
    </source>
</evidence>
<dbReference type="InterPro" id="IPR049326">
    <property type="entry name" value="Rhodopsin_dom_fungi"/>
</dbReference>
<evidence type="ECO:0000256" key="6">
    <source>
        <dbReference type="SAM" id="MobiDB-lite"/>
    </source>
</evidence>
<feature type="compositionally biased region" description="Low complexity" evidence="6">
    <location>
        <begin position="399"/>
        <end position="414"/>
    </location>
</feature>
<evidence type="ECO:0000256" key="2">
    <source>
        <dbReference type="ARBA" id="ARBA00022692"/>
    </source>
</evidence>
<evidence type="ECO:0000256" key="3">
    <source>
        <dbReference type="ARBA" id="ARBA00022989"/>
    </source>
</evidence>
<dbReference type="RefSeq" id="XP_033383049.1">
    <property type="nucleotide sequence ID" value="XM_033532127.1"/>
</dbReference>
<dbReference type="PANTHER" id="PTHR33048:SF47">
    <property type="entry name" value="INTEGRAL MEMBRANE PROTEIN-RELATED"/>
    <property type="match status" value="1"/>
</dbReference>
<reference evidence="9" key="1">
    <citation type="journal article" date="2020" name="Stud. Mycol.">
        <title>101 Dothideomycetes genomes: a test case for predicting lifestyles and emergence of pathogens.</title>
        <authorList>
            <person name="Haridas S."/>
            <person name="Albert R."/>
            <person name="Binder M."/>
            <person name="Bloem J."/>
            <person name="Labutti K."/>
            <person name="Salamov A."/>
            <person name="Andreopoulos B."/>
            <person name="Baker S."/>
            <person name="Barry K."/>
            <person name="Bills G."/>
            <person name="Bluhm B."/>
            <person name="Cannon C."/>
            <person name="Castanera R."/>
            <person name="Culley D."/>
            <person name="Daum C."/>
            <person name="Ezra D."/>
            <person name="Gonzalez J."/>
            <person name="Henrissat B."/>
            <person name="Kuo A."/>
            <person name="Liang C."/>
            <person name="Lipzen A."/>
            <person name="Lutzoni F."/>
            <person name="Magnuson J."/>
            <person name="Mondo S."/>
            <person name="Nolan M."/>
            <person name="Ohm R."/>
            <person name="Pangilinan J."/>
            <person name="Park H.-J."/>
            <person name="Ramirez L."/>
            <person name="Alfaro M."/>
            <person name="Sun H."/>
            <person name="Tritt A."/>
            <person name="Yoshinaga Y."/>
            <person name="Zwiers L.-H."/>
            <person name="Turgeon B."/>
            <person name="Goodwin S."/>
            <person name="Spatafora J."/>
            <person name="Crous P."/>
            <person name="Grigoriev I."/>
        </authorList>
    </citation>
    <scope>NUCLEOTIDE SEQUENCE</scope>
    <source>
        <strain evidence="9">CBS 175.79</strain>
    </source>
</reference>
<feature type="transmembrane region" description="Helical" evidence="7">
    <location>
        <begin position="68"/>
        <end position="90"/>
    </location>
</feature>
<feature type="transmembrane region" description="Helical" evidence="7">
    <location>
        <begin position="34"/>
        <end position="56"/>
    </location>
</feature>
<feature type="transmembrane region" description="Helical" evidence="7">
    <location>
        <begin position="261"/>
        <end position="284"/>
    </location>
</feature>
<proteinExistence type="inferred from homology"/>
<dbReference type="Proteomes" id="UP000799778">
    <property type="component" value="Unassembled WGS sequence"/>
</dbReference>
<keyword evidence="4 7" id="KW-0472">Membrane</keyword>
<evidence type="ECO:0000313" key="9">
    <source>
        <dbReference type="EMBL" id="KAF2014710.1"/>
    </source>
</evidence>
<feature type="transmembrane region" description="Helical" evidence="7">
    <location>
        <begin position="118"/>
        <end position="140"/>
    </location>
</feature>
<dbReference type="GeneID" id="54289524"/>
<feature type="compositionally biased region" description="Polar residues" evidence="6">
    <location>
        <begin position="416"/>
        <end position="428"/>
    </location>
</feature>
<organism evidence="9 10">
    <name type="scientific">Aaosphaeria arxii CBS 175.79</name>
    <dbReference type="NCBI Taxonomy" id="1450172"/>
    <lineage>
        <taxon>Eukaryota</taxon>
        <taxon>Fungi</taxon>
        <taxon>Dikarya</taxon>
        <taxon>Ascomycota</taxon>
        <taxon>Pezizomycotina</taxon>
        <taxon>Dothideomycetes</taxon>
        <taxon>Pleosporomycetidae</taxon>
        <taxon>Pleosporales</taxon>
        <taxon>Pleosporales incertae sedis</taxon>
        <taxon>Aaosphaeria</taxon>
    </lineage>
</organism>
<evidence type="ECO:0000259" key="8">
    <source>
        <dbReference type="Pfam" id="PF20684"/>
    </source>
</evidence>
<feature type="transmembrane region" description="Helical" evidence="7">
    <location>
        <begin position="230"/>
        <end position="249"/>
    </location>
</feature>
<comment type="similarity">
    <text evidence="5">Belongs to the SAT4 family.</text>
</comment>